<dbReference type="Proteomes" id="UP000646776">
    <property type="component" value="Unassembled WGS sequence"/>
</dbReference>
<keyword evidence="3" id="KW-1185">Reference proteome</keyword>
<reference evidence="2" key="2">
    <citation type="submission" date="2020-09" db="EMBL/GenBank/DDBJ databases">
        <authorList>
            <person name="Sun Q."/>
            <person name="Ohkuma M."/>
        </authorList>
    </citation>
    <scope>NUCLEOTIDE SEQUENCE</scope>
    <source>
        <strain evidence="2">JCM 4125</strain>
    </source>
</reference>
<gene>
    <name evidence="2" type="ORF">GCM10010226_16990</name>
</gene>
<dbReference type="InterPro" id="IPR029046">
    <property type="entry name" value="LolA/LolB/LppX"/>
</dbReference>
<evidence type="ECO:0000256" key="1">
    <source>
        <dbReference type="SAM" id="SignalP"/>
    </source>
</evidence>
<organism evidence="2 3">
    <name type="scientific">Streptomyces phaeofaciens</name>
    <dbReference type="NCBI Taxonomy" id="68254"/>
    <lineage>
        <taxon>Bacteria</taxon>
        <taxon>Bacillati</taxon>
        <taxon>Actinomycetota</taxon>
        <taxon>Actinomycetes</taxon>
        <taxon>Kitasatosporales</taxon>
        <taxon>Streptomycetaceae</taxon>
        <taxon>Streptomyces</taxon>
    </lineage>
</organism>
<dbReference type="Gene3D" id="2.50.20.20">
    <property type="match status" value="1"/>
</dbReference>
<dbReference type="SUPFAM" id="SSF89392">
    <property type="entry name" value="Prokaryotic lipoproteins and lipoprotein localization factors"/>
    <property type="match status" value="1"/>
</dbReference>
<dbReference type="PROSITE" id="PS51257">
    <property type="entry name" value="PROKAR_LIPOPROTEIN"/>
    <property type="match status" value="1"/>
</dbReference>
<proteinExistence type="predicted"/>
<keyword evidence="2" id="KW-0449">Lipoprotein</keyword>
<accession>A0A918LQZ5</accession>
<feature type="signal peptide" evidence="1">
    <location>
        <begin position="1"/>
        <end position="21"/>
    </location>
</feature>
<keyword evidence="1" id="KW-0732">Signal</keyword>
<dbReference type="AlphaFoldDB" id="A0A918LQZ5"/>
<feature type="chain" id="PRO_5039322492" evidence="1">
    <location>
        <begin position="22"/>
        <end position="276"/>
    </location>
</feature>
<protein>
    <submittedName>
        <fullName evidence="2">Lipoprotein</fullName>
    </submittedName>
</protein>
<name>A0A918LQZ5_9ACTN</name>
<evidence type="ECO:0000313" key="3">
    <source>
        <dbReference type="Proteomes" id="UP000646776"/>
    </source>
</evidence>
<sequence>MKPRHSAAWAGAAVVALVATAGCGTKAAEGAAEAVDRSAAIMAALTRATDRADQVGSAQVEMTTDLGTGTPIAMDGTYSWGDGYAYDVQMDTKASQMQTLQDAPTIRTLLVDGAYYYDVDPQPSGPLAGKEWMKVDASAVFGEQGAQALSGSSGSPVASLKGLKYAEDVDDLGTETVDGKRTTHYRATIDSSRMGKFKDALGDENGLLGATTGGVDSITVDIWVGDDDLPVRILQVMGAMKVTVDFEKFGATAEVKAPPAAQTGDLTEAIKDASGR</sequence>
<comment type="caution">
    <text evidence="2">The sequence shown here is derived from an EMBL/GenBank/DDBJ whole genome shotgun (WGS) entry which is preliminary data.</text>
</comment>
<evidence type="ECO:0000313" key="2">
    <source>
        <dbReference type="EMBL" id="GGT41161.1"/>
    </source>
</evidence>
<reference evidence="2" key="1">
    <citation type="journal article" date="2014" name="Int. J. Syst. Evol. Microbiol.">
        <title>Complete genome sequence of Corynebacterium casei LMG S-19264T (=DSM 44701T), isolated from a smear-ripened cheese.</title>
        <authorList>
            <consortium name="US DOE Joint Genome Institute (JGI-PGF)"/>
            <person name="Walter F."/>
            <person name="Albersmeier A."/>
            <person name="Kalinowski J."/>
            <person name="Ruckert C."/>
        </authorList>
    </citation>
    <scope>NUCLEOTIDE SEQUENCE</scope>
    <source>
        <strain evidence="2">JCM 4125</strain>
    </source>
</reference>
<dbReference type="RefSeq" id="WP_189709296.1">
    <property type="nucleotide sequence ID" value="NZ_BMSA01000003.1"/>
</dbReference>
<dbReference type="EMBL" id="BMSA01000003">
    <property type="protein sequence ID" value="GGT41161.1"/>
    <property type="molecule type" value="Genomic_DNA"/>
</dbReference>